<dbReference type="InterPro" id="IPR052210">
    <property type="entry name" value="LysM1-like"/>
</dbReference>
<name>A0A8H4QS12_9AGAR</name>
<feature type="domain" description="LysM" evidence="4">
    <location>
        <begin position="32"/>
        <end position="78"/>
    </location>
</feature>
<evidence type="ECO:0000313" key="6">
    <source>
        <dbReference type="Proteomes" id="UP000521872"/>
    </source>
</evidence>
<dbReference type="InterPro" id="IPR036779">
    <property type="entry name" value="LysM_dom_sf"/>
</dbReference>
<dbReference type="EMBL" id="JAACJL010000032">
    <property type="protein sequence ID" value="KAF4616133.1"/>
    <property type="molecule type" value="Genomic_DNA"/>
</dbReference>
<evidence type="ECO:0000256" key="1">
    <source>
        <dbReference type="ARBA" id="ARBA00022669"/>
    </source>
</evidence>
<dbReference type="Proteomes" id="UP000521872">
    <property type="component" value="Unassembled WGS sequence"/>
</dbReference>
<keyword evidence="6" id="KW-1185">Reference proteome</keyword>
<evidence type="ECO:0000256" key="2">
    <source>
        <dbReference type="ARBA" id="ARBA00023026"/>
    </source>
</evidence>
<feature type="domain" description="LysM" evidence="4">
    <location>
        <begin position="87"/>
        <end position="133"/>
    </location>
</feature>
<dbReference type="InterPro" id="IPR018392">
    <property type="entry name" value="LysM"/>
</dbReference>
<dbReference type="Gene3D" id="3.10.350.10">
    <property type="entry name" value="LysM domain"/>
    <property type="match status" value="2"/>
</dbReference>
<evidence type="ECO:0000313" key="5">
    <source>
        <dbReference type="EMBL" id="KAF4616133.1"/>
    </source>
</evidence>
<gene>
    <name evidence="5" type="ORF">D9613_011265</name>
</gene>
<dbReference type="AlphaFoldDB" id="A0A8H4QS12"/>
<dbReference type="CDD" id="cd00118">
    <property type="entry name" value="LysM"/>
    <property type="match status" value="2"/>
</dbReference>
<dbReference type="PROSITE" id="PS51782">
    <property type="entry name" value="LYSM"/>
    <property type="match status" value="2"/>
</dbReference>
<dbReference type="SUPFAM" id="SSF54106">
    <property type="entry name" value="LysM domain"/>
    <property type="match status" value="2"/>
</dbReference>
<reference evidence="5 6" key="1">
    <citation type="submission" date="2019-12" db="EMBL/GenBank/DDBJ databases">
        <authorList>
            <person name="Floudas D."/>
            <person name="Bentzer J."/>
            <person name="Ahren D."/>
            <person name="Johansson T."/>
            <person name="Persson P."/>
            <person name="Tunlid A."/>
        </authorList>
    </citation>
    <scope>NUCLEOTIDE SEQUENCE [LARGE SCALE GENOMIC DNA]</scope>
    <source>
        <strain evidence="5 6">CBS 102.39</strain>
    </source>
</reference>
<evidence type="ECO:0000256" key="3">
    <source>
        <dbReference type="SAM" id="SignalP"/>
    </source>
</evidence>
<comment type="caution">
    <text evidence="5">The sequence shown here is derived from an EMBL/GenBank/DDBJ whole genome shotgun (WGS) entry which is preliminary data.</text>
</comment>
<dbReference type="GO" id="GO:0008061">
    <property type="term" value="F:chitin binding"/>
    <property type="evidence" value="ECO:0007669"/>
    <property type="project" value="UniProtKB-KW"/>
</dbReference>
<feature type="chain" id="PRO_5034136382" description="LysM domain-containing protein" evidence="3">
    <location>
        <begin position="20"/>
        <end position="145"/>
    </location>
</feature>
<dbReference type="PANTHER" id="PTHR34997:SF1">
    <property type="entry name" value="PEPTIDOGLYCAN-BINDING LYSIN DOMAIN"/>
    <property type="match status" value="1"/>
</dbReference>
<dbReference type="SMART" id="SM00257">
    <property type="entry name" value="LysM"/>
    <property type="match status" value="2"/>
</dbReference>
<organism evidence="5 6">
    <name type="scientific">Agrocybe pediades</name>
    <dbReference type="NCBI Taxonomy" id="84607"/>
    <lineage>
        <taxon>Eukaryota</taxon>
        <taxon>Fungi</taxon>
        <taxon>Dikarya</taxon>
        <taxon>Basidiomycota</taxon>
        <taxon>Agaricomycotina</taxon>
        <taxon>Agaricomycetes</taxon>
        <taxon>Agaricomycetidae</taxon>
        <taxon>Agaricales</taxon>
        <taxon>Agaricineae</taxon>
        <taxon>Strophariaceae</taxon>
        <taxon>Agrocybe</taxon>
    </lineage>
</organism>
<dbReference type="PANTHER" id="PTHR34997">
    <property type="entry name" value="AM15"/>
    <property type="match status" value="1"/>
</dbReference>
<protein>
    <recommendedName>
        <fullName evidence="4">LysM domain-containing protein</fullName>
    </recommendedName>
</protein>
<keyword evidence="1" id="KW-0147">Chitin-binding</keyword>
<dbReference type="Pfam" id="PF01476">
    <property type="entry name" value="LysM"/>
    <property type="match status" value="2"/>
</dbReference>
<evidence type="ECO:0000259" key="4">
    <source>
        <dbReference type="PROSITE" id="PS51782"/>
    </source>
</evidence>
<sequence length="145" mass="14951">MFALNFLKLALVFVAGASSSVSQTTVPANCTRTHTVQAGDTCDTICAQQHVSNFQLMTVNPFINTNCTNLAPGEVLCLGLQGQDCTSIHVVQEGDFCASIATGAGISVGDLLFDNPNVNAVCSNIRVGEVLCVAPVVNGTTTASA</sequence>
<feature type="signal peptide" evidence="3">
    <location>
        <begin position="1"/>
        <end position="19"/>
    </location>
</feature>
<proteinExistence type="predicted"/>
<keyword evidence="2" id="KW-0843">Virulence</keyword>
<keyword evidence="3" id="KW-0732">Signal</keyword>
<accession>A0A8H4QS12</accession>